<feature type="compositionally biased region" description="Low complexity" evidence="1">
    <location>
        <begin position="88"/>
        <end position="99"/>
    </location>
</feature>
<sequence length="444" mass="48450">MESSEEVSVLSPGLAHGSSKVLSPRDNTKINVAGEDFNPDNLPPIPVPRLRSQDVPRKLPSTLSFHRGGVTSARASKSPPSKVPARVTSSPLRTSPLTSVNKVSPSLKSERKLPHNSPSSERISPSSVQKSPKRIRVAKVSARDVDKGKSVAVSSRGPAPTDKNPVTSNRVVVMSTGGGRGAVVSQSLPLTPAPISVSNMPVYKEERVVRVIRAAPKGFLNIPNIPDYSVLSQVQQEAMRAKFNMKLEIIRKNKPSLPVFGEEEPLHIIHVKYDQYVRQAHIDKTIVKYKVYLTIIFLIIEAIGCKVFNIPIAGYTSDQLRQFIFYEQFLMEIAERQKEGGGDEWPVEVRIFIFMIFQAVIFIIIKALSGFLPVESTKTIRAQINEFMMPSKGVVVDADGIAEPPSSGFDPTGLLNMVGSFIGGSAAPAKPAADVTKHTLPFDD</sequence>
<gene>
    <name evidence="3" type="ORF">BQ9231_00496</name>
</gene>
<reference evidence="3" key="1">
    <citation type="submission" date="2017-08" db="EMBL/GenBank/DDBJ databases">
        <authorList>
            <person name="de Groot N.N."/>
        </authorList>
    </citation>
    <scope>NUCLEOTIDE SEQUENCE</scope>
</reference>
<feature type="region of interest" description="Disordered" evidence="1">
    <location>
        <begin position="1"/>
        <end position="167"/>
    </location>
</feature>
<dbReference type="Pfam" id="PF19071">
    <property type="entry name" value="DUF5767"/>
    <property type="match status" value="1"/>
</dbReference>
<feature type="transmembrane region" description="Helical" evidence="2">
    <location>
        <begin position="291"/>
        <end position="312"/>
    </location>
</feature>
<feature type="compositionally biased region" description="Low complexity" evidence="1">
    <location>
        <begin position="117"/>
        <end position="127"/>
    </location>
</feature>
<protein>
    <submittedName>
        <fullName evidence="3">Uncharacterized protein</fullName>
    </submittedName>
</protein>
<keyword evidence="2" id="KW-1133">Transmembrane helix</keyword>
<keyword evidence="2" id="KW-0812">Transmembrane</keyword>
<evidence type="ECO:0000256" key="2">
    <source>
        <dbReference type="SAM" id="Phobius"/>
    </source>
</evidence>
<dbReference type="InterPro" id="IPR043910">
    <property type="entry name" value="DUF5767"/>
</dbReference>
<dbReference type="Proteomes" id="UP000274850">
    <property type="component" value="Segment"/>
</dbReference>
<organism evidence="3">
    <name type="scientific">Cedratvirus lausannensis</name>
    <dbReference type="NCBI Taxonomy" id="2023205"/>
    <lineage>
        <taxon>Viruses</taxon>
        <taxon>Pithoviruses</taxon>
        <taxon>Orthocedratvirinae</taxon>
        <taxon>Alphacedratvirus</taxon>
        <taxon>Alphacedratvirus francolausannense</taxon>
    </lineage>
</organism>
<evidence type="ECO:0000313" key="4">
    <source>
        <dbReference type="Proteomes" id="UP000274850"/>
    </source>
</evidence>
<accession>A0A285PXN4</accession>
<keyword evidence="4" id="KW-1185">Reference proteome</keyword>
<proteinExistence type="predicted"/>
<feature type="transmembrane region" description="Helical" evidence="2">
    <location>
        <begin position="351"/>
        <end position="374"/>
    </location>
</feature>
<evidence type="ECO:0000313" key="3">
    <source>
        <dbReference type="EMBL" id="SOB74379.1"/>
    </source>
</evidence>
<dbReference type="EMBL" id="LT907979">
    <property type="protein sequence ID" value="SOB74379.1"/>
    <property type="molecule type" value="Genomic_DNA"/>
</dbReference>
<name>A0A285PXN4_9VIRU</name>
<keyword evidence="2" id="KW-0472">Membrane</keyword>
<evidence type="ECO:0000256" key="1">
    <source>
        <dbReference type="SAM" id="MobiDB-lite"/>
    </source>
</evidence>